<evidence type="ECO:0000256" key="4">
    <source>
        <dbReference type="ARBA" id="ARBA00023284"/>
    </source>
</evidence>
<evidence type="ECO:0000313" key="6">
    <source>
        <dbReference type="EMBL" id="KAG0270807.1"/>
    </source>
</evidence>
<evidence type="ECO:0000259" key="5">
    <source>
        <dbReference type="Pfam" id="PF00462"/>
    </source>
</evidence>
<name>A0AAD4D6S6_9FUNG</name>
<organism evidence="6 7">
    <name type="scientific">Linnemannia exigua</name>
    <dbReference type="NCBI Taxonomy" id="604196"/>
    <lineage>
        <taxon>Eukaryota</taxon>
        <taxon>Fungi</taxon>
        <taxon>Fungi incertae sedis</taxon>
        <taxon>Mucoromycota</taxon>
        <taxon>Mortierellomycotina</taxon>
        <taxon>Mortierellomycetes</taxon>
        <taxon>Mortierellales</taxon>
        <taxon>Mortierellaceae</taxon>
        <taxon>Linnemannia</taxon>
    </lineage>
</organism>
<dbReference type="InterPro" id="IPR011767">
    <property type="entry name" value="GLR_AS"/>
</dbReference>
<dbReference type="SUPFAM" id="SSF52833">
    <property type="entry name" value="Thioredoxin-like"/>
    <property type="match status" value="1"/>
</dbReference>
<dbReference type="GO" id="GO:0034599">
    <property type="term" value="P:cellular response to oxidative stress"/>
    <property type="evidence" value="ECO:0007669"/>
    <property type="project" value="TreeGrafter"/>
</dbReference>
<dbReference type="EMBL" id="JAAAIL010001303">
    <property type="protein sequence ID" value="KAG0270807.1"/>
    <property type="molecule type" value="Genomic_DNA"/>
</dbReference>
<dbReference type="CDD" id="cd03419">
    <property type="entry name" value="GRX_GRXh_1_2_like"/>
    <property type="match status" value="1"/>
</dbReference>
<dbReference type="PROSITE" id="PS51354">
    <property type="entry name" value="GLUTAREDOXIN_2"/>
    <property type="match status" value="1"/>
</dbReference>
<keyword evidence="7" id="KW-1185">Reference proteome</keyword>
<keyword evidence="2" id="KW-0249">Electron transport</keyword>
<evidence type="ECO:0000313" key="7">
    <source>
        <dbReference type="Proteomes" id="UP001194580"/>
    </source>
</evidence>
<dbReference type="Proteomes" id="UP001194580">
    <property type="component" value="Unassembled WGS sequence"/>
</dbReference>
<protein>
    <recommendedName>
        <fullName evidence="5">Glutaredoxin domain-containing protein</fullName>
    </recommendedName>
</protein>
<keyword evidence="4" id="KW-0676">Redox-active center</keyword>
<evidence type="ECO:0000256" key="3">
    <source>
        <dbReference type="ARBA" id="ARBA00023157"/>
    </source>
</evidence>
<dbReference type="InterPro" id="IPR036249">
    <property type="entry name" value="Thioredoxin-like_sf"/>
</dbReference>
<comment type="caution">
    <text evidence="6">The sequence shown here is derived from an EMBL/GenBank/DDBJ whole genome shotgun (WGS) entry which is preliminary data.</text>
</comment>
<keyword evidence="3" id="KW-1015">Disulfide bond</keyword>
<feature type="domain" description="Glutaredoxin" evidence="5">
    <location>
        <begin position="32"/>
        <end position="94"/>
    </location>
</feature>
<dbReference type="NCBIfam" id="TIGR02180">
    <property type="entry name" value="GRX_euk"/>
    <property type="match status" value="1"/>
</dbReference>
<dbReference type="InterPro" id="IPR014025">
    <property type="entry name" value="Glutaredoxin_subgr"/>
</dbReference>
<evidence type="ECO:0000256" key="2">
    <source>
        <dbReference type="ARBA" id="ARBA00022982"/>
    </source>
</evidence>
<proteinExistence type="predicted"/>
<dbReference type="PRINTS" id="PR00160">
    <property type="entry name" value="GLUTAREDOXIN"/>
</dbReference>
<dbReference type="GO" id="GO:0004602">
    <property type="term" value="F:glutathione peroxidase activity"/>
    <property type="evidence" value="ECO:0007669"/>
    <property type="project" value="UniProtKB-ARBA"/>
</dbReference>
<dbReference type="Gene3D" id="3.40.30.10">
    <property type="entry name" value="Glutaredoxin"/>
    <property type="match status" value="1"/>
</dbReference>
<dbReference type="AlphaFoldDB" id="A0AAD4D6S6"/>
<evidence type="ECO:0000256" key="1">
    <source>
        <dbReference type="ARBA" id="ARBA00022448"/>
    </source>
</evidence>
<dbReference type="InterPro" id="IPR002109">
    <property type="entry name" value="Glutaredoxin"/>
</dbReference>
<accession>A0AAD4D6S6</accession>
<dbReference type="PANTHER" id="PTHR45694">
    <property type="entry name" value="GLUTAREDOXIN 2"/>
    <property type="match status" value="1"/>
</dbReference>
<dbReference type="InterPro" id="IPR011899">
    <property type="entry name" value="Glutaredoxin_euk/vir"/>
</dbReference>
<gene>
    <name evidence="6" type="ORF">BGZ95_001507</name>
</gene>
<dbReference type="GO" id="GO:0005737">
    <property type="term" value="C:cytoplasm"/>
    <property type="evidence" value="ECO:0007669"/>
    <property type="project" value="TreeGrafter"/>
</dbReference>
<dbReference type="GO" id="GO:0005634">
    <property type="term" value="C:nucleus"/>
    <property type="evidence" value="ECO:0007669"/>
    <property type="project" value="TreeGrafter"/>
</dbReference>
<reference evidence="6" key="1">
    <citation type="journal article" date="2020" name="Fungal Divers.">
        <title>Resolving the Mortierellaceae phylogeny through synthesis of multi-gene phylogenetics and phylogenomics.</title>
        <authorList>
            <person name="Vandepol N."/>
            <person name="Liber J."/>
            <person name="Desiro A."/>
            <person name="Na H."/>
            <person name="Kennedy M."/>
            <person name="Barry K."/>
            <person name="Grigoriev I.V."/>
            <person name="Miller A.N."/>
            <person name="O'Donnell K."/>
            <person name="Stajich J.E."/>
            <person name="Bonito G."/>
        </authorList>
    </citation>
    <scope>NUCLEOTIDE SEQUENCE</scope>
    <source>
        <strain evidence="6">NRRL 28262</strain>
    </source>
</reference>
<dbReference type="GO" id="GO:0015038">
    <property type="term" value="F:glutathione disulfide oxidoreductase activity"/>
    <property type="evidence" value="ECO:0007669"/>
    <property type="project" value="TreeGrafter"/>
</dbReference>
<dbReference type="Pfam" id="PF00462">
    <property type="entry name" value="Glutaredoxin"/>
    <property type="match status" value="1"/>
</dbReference>
<dbReference type="FunFam" id="3.40.30.10:FF:000026">
    <property type="entry name" value="Glutaredoxin 2"/>
    <property type="match status" value="1"/>
</dbReference>
<dbReference type="PROSITE" id="PS00195">
    <property type="entry name" value="GLUTAREDOXIN_1"/>
    <property type="match status" value="1"/>
</dbReference>
<sequence>MGQLFSSPTPLTPEMAAAIKTKVDAIIAANAVVVFSKSYCPYCTKAKNLLTKLGVNAHVLELDNEDDGSAIQAYLLELTGQRTVPNIFISQKHIGGCDDLFSLEKNGQLKTLLAKI</sequence>
<keyword evidence="1" id="KW-0813">Transport</keyword>
<dbReference type="PANTHER" id="PTHR45694:SF18">
    <property type="entry name" value="GLUTAREDOXIN-1-RELATED"/>
    <property type="match status" value="1"/>
</dbReference>